<evidence type="ECO:0000313" key="2">
    <source>
        <dbReference type="EMBL" id="EME41633.1"/>
    </source>
</evidence>
<organism evidence="2 3">
    <name type="scientific">Dothistroma septosporum (strain NZE10 / CBS 128990)</name>
    <name type="common">Red band needle blight fungus</name>
    <name type="synonym">Mycosphaerella pini</name>
    <dbReference type="NCBI Taxonomy" id="675120"/>
    <lineage>
        <taxon>Eukaryota</taxon>
        <taxon>Fungi</taxon>
        <taxon>Dikarya</taxon>
        <taxon>Ascomycota</taxon>
        <taxon>Pezizomycotina</taxon>
        <taxon>Dothideomycetes</taxon>
        <taxon>Dothideomycetidae</taxon>
        <taxon>Mycosphaerellales</taxon>
        <taxon>Mycosphaerellaceae</taxon>
        <taxon>Dothistroma</taxon>
    </lineage>
</organism>
<gene>
    <name evidence="2" type="ORF">DOTSEDRAFT_73891</name>
</gene>
<feature type="compositionally biased region" description="Polar residues" evidence="1">
    <location>
        <begin position="88"/>
        <end position="97"/>
    </location>
</feature>
<feature type="compositionally biased region" description="Basic and acidic residues" evidence="1">
    <location>
        <begin position="32"/>
        <end position="54"/>
    </location>
</feature>
<dbReference type="Proteomes" id="UP000016933">
    <property type="component" value="Unassembled WGS sequence"/>
</dbReference>
<keyword evidence="3" id="KW-1185">Reference proteome</keyword>
<proteinExistence type="predicted"/>
<evidence type="ECO:0000313" key="3">
    <source>
        <dbReference type="Proteomes" id="UP000016933"/>
    </source>
</evidence>
<feature type="region of interest" description="Disordered" evidence="1">
    <location>
        <begin position="77"/>
        <end position="97"/>
    </location>
</feature>
<reference evidence="3" key="1">
    <citation type="journal article" date="2012" name="PLoS Genet.">
        <title>The genomes of the fungal plant pathogens Cladosporium fulvum and Dothistroma septosporum reveal adaptation to different hosts and lifestyles but also signatures of common ancestry.</title>
        <authorList>
            <person name="de Wit P.J.G.M."/>
            <person name="van der Burgt A."/>
            <person name="Oekmen B."/>
            <person name="Stergiopoulos I."/>
            <person name="Abd-Elsalam K.A."/>
            <person name="Aerts A.L."/>
            <person name="Bahkali A.H."/>
            <person name="Beenen H.G."/>
            <person name="Chettri P."/>
            <person name="Cox M.P."/>
            <person name="Datema E."/>
            <person name="de Vries R.P."/>
            <person name="Dhillon B."/>
            <person name="Ganley A.R."/>
            <person name="Griffiths S.A."/>
            <person name="Guo Y."/>
            <person name="Hamelin R.C."/>
            <person name="Henrissat B."/>
            <person name="Kabir M.S."/>
            <person name="Jashni M.K."/>
            <person name="Kema G."/>
            <person name="Klaubauf S."/>
            <person name="Lapidus A."/>
            <person name="Levasseur A."/>
            <person name="Lindquist E."/>
            <person name="Mehrabi R."/>
            <person name="Ohm R.A."/>
            <person name="Owen T.J."/>
            <person name="Salamov A."/>
            <person name="Schwelm A."/>
            <person name="Schijlen E."/>
            <person name="Sun H."/>
            <person name="van den Burg H.A."/>
            <person name="van Ham R.C.H.J."/>
            <person name="Zhang S."/>
            <person name="Goodwin S.B."/>
            <person name="Grigoriev I.V."/>
            <person name="Collemare J."/>
            <person name="Bradshaw R.E."/>
        </authorList>
    </citation>
    <scope>NUCLEOTIDE SEQUENCE [LARGE SCALE GENOMIC DNA]</scope>
    <source>
        <strain evidence="3">NZE10 / CBS 128990</strain>
    </source>
</reference>
<protein>
    <submittedName>
        <fullName evidence="2">Uncharacterized protein</fullName>
    </submittedName>
</protein>
<reference evidence="2 3" key="2">
    <citation type="journal article" date="2012" name="PLoS Pathog.">
        <title>Diverse lifestyles and strategies of plant pathogenesis encoded in the genomes of eighteen Dothideomycetes fungi.</title>
        <authorList>
            <person name="Ohm R.A."/>
            <person name="Feau N."/>
            <person name="Henrissat B."/>
            <person name="Schoch C.L."/>
            <person name="Horwitz B.A."/>
            <person name="Barry K.W."/>
            <person name="Condon B.J."/>
            <person name="Copeland A.C."/>
            <person name="Dhillon B."/>
            <person name="Glaser F."/>
            <person name="Hesse C.N."/>
            <person name="Kosti I."/>
            <person name="LaButti K."/>
            <person name="Lindquist E.A."/>
            <person name="Lucas S."/>
            <person name="Salamov A.A."/>
            <person name="Bradshaw R.E."/>
            <person name="Ciuffetti L."/>
            <person name="Hamelin R.C."/>
            <person name="Kema G.H.J."/>
            <person name="Lawrence C."/>
            <person name="Scott J.A."/>
            <person name="Spatafora J.W."/>
            <person name="Turgeon B.G."/>
            <person name="de Wit P.J.G.M."/>
            <person name="Zhong S."/>
            <person name="Goodwin S.B."/>
            <person name="Grigoriev I.V."/>
        </authorList>
    </citation>
    <scope>NUCLEOTIDE SEQUENCE [LARGE SCALE GENOMIC DNA]</scope>
    <source>
        <strain evidence="3">NZE10 / CBS 128990</strain>
    </source>
</reference>
<sequence length="97" mass="10990">MVHRQAESIFAKRKTAMRGDDILEVGGRNTRTSRDHSLLPKQRGEGQTHRRPDLQRPSTVTVPESCDDVCCMSRCSSRYDATGFPQGRYQSPSPRKL</sequence>
<name>N1PG95_DOTSN</name>
<dbReference type="HOGENOM" id="CLU_2346663_0_0_1"/>
<feature type="region of interest" description="Disordered" evidence="1">
    <location>
        <begin position="21"/>
        <end position="63"/>
    </location>
</feature>
<accession>N1PG95</accession>
<dbReference type="AlphaFoldDB" id="N1PG95"/>
<dbReference type="EMBL" id="KB446542">
    <property type="protein sequence ID" value="EME41633.1"/>
    <property type="molecule type" value="Genomic_DNA"/>
</dbReference>
<evidence type="ECO:0000256" key="1">
    <source>
        <dbReference type="SAM" id="MobiDB-lite"/>
    </source>
</evidence>